<comment type="caution">
    <text evidence="1">The sequence shown here is derived from an EMBL/GenBank/DDBJ whole genome shotgun (WGS) entry which is preliminary data.</text>
</comment>
<gene>
    <name evidence="1" type="ORF">APHCRT_0369</name>
</gene>
<organism evidence="1 2">
    <name type="scientific">Anaplasma phagocytophilum str. CRT53-1</name>
    <dbReference type="NCBI Taxonomy" id="1359157"/>
    <lineage>
        <taxon>Bacteria</taxon>
        <taxon>Pseudomonadati</taxon>
        <taxon>Pseudomonadota</taxon>
        <taxon>Alphaproteobacteria</taxon>
        <taxon>Rickettsiales</taxon>
        <taxon>Anaplasmataceae</taxon>
        <taxon>Anaplasma</taxon>
        <taxon>phagocytophilum group</taxon>
    </lineage>
</organism>
<accession>A0A0F3Q5Z2</accession>
<sequence length="43" mass="5041">MELVAEIVRLCFQYHIRRGLCGADCYICKVVMYMKGTVPENMR</sequence>
<proteinExistence type="predicted"/>
<dbReference type="AlphaFoldDB" id="A0A0F3Q5Z2"/>
<protein>
    <submittedName>
        <fullName evidence="1">Uncharacterized protein</fullName>
    </submittedName>
</protein>
<evidence type="ECO:0000313" key="1">
    <source>
        <dbReference type="EMBL" id="KJV87561.1"/>
    </source>
</evidence>
<evidence type="ECO:0000313" key="2">
    <source>
        <dbReference type="Proteomes" id="UP000033722"/>
    </source>
</evidence>
<reference evidence="1 2" key="1">
    <citation type="submission" date="2015-01" db="EMBL/GenBank/DDBJ databases">
        <title>Genome Sequencing of Rickettsiales.</title>
        <authorList>
            <person name="Daugherty S.C."/>
            <person name="Su Q."/>
            <person name="Abolude K."/>
            <person name="Beier-Sexton M."/>
            <person name="Carlyon J.A."/>
            <person name="Carter R."/>
            <person name="Day N.P."/>
            <person name="Dumler S.J."/>
            <person name="Dyachenko V."/>
            <person name="Godinez A."/>
            <person name="Kurtti T.J."/>
            <person name="Lichay M."/>
            <person name="Mullins K.E."/>
            <person name="Ott S."/>
            <person name="Pappas-Brown V."/>
            <person name="Paris D.H."/>
            <person name="Patel P."/>
            <person name="Richards A.L."/>
            <person name="Sadzewicz L."/>
            <person name="Sears K."/>
            <person name="Seidman D."/>
            <person name="Sengamalay N."/>
            <person name="Stenos J."/>
            <person name="Tallon L.J."/>
            <person name="Vincent G."/>
            <person name="Fraser C.M."/>
            <person name="Munderloh U."/>
            <person name="Dunning-Hotopp J.C."/>
        </authorList>
    </citation>
    <scope>NUCLEOTIDE SEQUENCE [LARGE SCALE GENOMIC DNA]</scope>
    <source>
        <strain evidence="1 2">CRT53-1</strain>
    </source>
</reference>
<dbReference type="PATRIC" id="fig|1359157.3.peg.1839"/>
<dbReference type="EMBL" id="LAOD01000008">
    <property type="protein sequence ID" value="KJV87561.1"/>
    <property type="molecule type" value="Genomic_DNA"/>
</dbReference>
<dbReference type="Proteomes" id="UP000033722">
    <property type="component" value="Unassembled WGS sequence"/>
</dbReference>
<name>A0A0F3Q5Z2_ANAPH</name>